<reference evidence="3" key="1">
    <citation type="journal article" date="2013" name="Nat. Commun.">
        <title>Whole-genome sequencing of Oryza brachyantha reveals mechanisms underlying Oryza genome evolution.</title>
        <authorList>
            <person name="Chen J."/>
            <person name="Huang Q."/>
            <person name="Gao D."/>
            <person name="Wang J."/>
            <person name="Lang Y."/>
            <person name="Liu T."/>
            <person name="Li B."/>
            <person name="Bai Z."/>
            <person name="Luis Goicoechea J."/>
            <person name="Liang C."/>
            <person name="Chen C."/>
            <person name="Zhang W."/>
            <person name="Sun S."/>
            <person name="Liao Y."/>
            <person name="Zhang X."/>
            <person name="Yang L."/>
            <person name="Song C."/>
            <person name="Wang M."/>
            <person name="Shi J."/>
            <person name="Liu G."/>
            <person name="Liu J."/>
            <person name="Zhou H."/>
            <person name="Zhou W."/>
            <person name="Yu Q."/>
            <person name="An N."/>
            <person name="Chen Y."/>
            <person name="Cai Q."/>
            <person name="Wang B."/>
            <person name="Liu B."/>
            <person name="Min J."/>
            <person name="Huang Y."/>
            <person name="Wu H."/>
            <person name="Li Z."/>
            <person name="Zhang Y."/>
            <person name="Yin Y."/>
            <person name="Song W."/>
            <person name="Jiang J."/>
            <person name="Jackson S.A."/>
            <person name="Wing R.A."/>
            <person name="Wang J."/>
            <person name="Chen M."/>
        </authorList>
    </citation>
    <scope>NUCLEOTIDE SEQUENCE [LARGE SCALE GENOMIC DNA]</scope>
    <source>
        <strain evidence="3">cv. IRGC 101232</strain>
    </source>
</reference>
<dbReference type="STRING" id="4533.J3KXE7"/>
<accession>J3KXE7</accession>
<dbReference type="HOGENOM" id="CLU_2310402_0_0_1"/>
<organism evidence="3">
    <name type="scientific">Oryza brachyantha</name>
    <name type="common">malo sina</name>
    <dbReference type="NCBI Taxonomy" id="4533"/>
    <lineage>
        <taxon>Eukaryota</taxon>
        <taxon>Viridiplantae</taxon>
        <taxon>Streptophyta</taxon>
        <taxon>Embryophyta</taxon>
        <taxon>Tracheophyta</taxon>
        <taxon>Spermatophyta</taxon>
        <taxon>Magnoliopsida</taxon>
        <taxon>Liliopsida</taxon>
        <taxon>Poales</taxon>
        <taxon>Poaceae</taxon>
        <taxon>BOP clade</taxon>
        <taxon>Oryzoideae</taxon>
        <taxon>Oryzeae</taxon>
        <taxon>Oryzinae</taxon>
        <taxon>Oryza</taxon>
    </lineage>
</organism>
<proteinExistence type="predicted"/>
<feature type="chain" id="PRO_5003772861" evidence="2">
    <location>
        <begin position="30"/>
        <end position="100"/>
    </location>
</feature>
<dbReference type="EnsemblPlants" id="OB01G16530.1">
    <property type="protein sequence ID" value="OB01G16530.1"/>
    <property type="gene ID" value="OB01G16530"/>
</dbReference>
<evidence type="ECO:0000256" key="2">
    <source>
        <dbReference type="SAM" id="SignalP"/>
    </source>
</evidence>
<keyword evidence="4" id="KW-1185">Reference proteome</keyword>
<reference evidence="3" key="2">
    <citation type="submission" date="2013-04" db="UniProtKB">
        <authorList>
            <consortium name="EnsemblPlants"/>
        </authorList>
    </citation>
    <scope>IDENTIFICATION</scope>
</reference>
<feature type="compositionally biased region" description="Basic and acidic residues" evidence="1">
    <location>
        <begin position="37"/>
        <end position="47"/>
    </location>
</feature>
<evidence type="ECO:0000313" key="4">
    <source>
        <dbReference type="Proteomes" id="UP000006038"/>
    </source>
</evidence>
<protein>
    <submittedName>
        <fullName evidence="3">Uncharacterized protein</fullName>
    </submittedName>
</protein>
<dbReference type="Proteomes" id="UP000006038">
    <property type="component" value="Chromosome 1"/>
</dbReference>
<feature type="region of interest" description="Disordered" evidence="1">
    <location>
        <begin position="29"/>
        <end position="100"/>
    </location>
</feature>
<feature type="signal peptide" evidence="2">
    <location>
        <begin position="1"/>
        <end position="29"/>
    </location>
</feature>
<dbReference type="AlphaFoldDB" id="J3KXE7"/>
<sequence length="100" mass="10102">MVARMKRARGVFVLAAAFAMAAFVSVVESRTGPVEKTSQEDGVKKPDCVPAFDPRSFPGHGGTTTPLPGHGGSGGSTSPPSHGGTGGGFVVSCRSSNEVK</sequence>
<keyword evidence="2" id="KW-0732">Signal</keyword>
<name>J3KXE7_ORYBR</name>
<evidence type="ECO:0000256" key="1">
    <source>
        <dbReference type="SAM" id="MobiDB-lite"/>
    </source>
</evidence>
<evidence type="ECO:0000313" key="3">
    <source>
        <dbReference type="EnsemblPlants" id="OB01G16530.1"/>
    </source>
</evidence>
<dbReference type="Gramene" id="OB01G16530.1">
    <property type="protein sequence ID" value="OB01G16530.1"/>
    <property type="gene ID" value="OB01G16530"/>
</dbReference>